<evidence type="ECO:0000313" key="2">
    <source>
        <dbReference type="Proteomes" id="UP000028702"/>
    </source>
</evidence>
<dbReference type="Proteomes" id="UP000028702">
    <property type="component" value="Unassembled WGS sequence"/>
</dbReference>
<dbReference type="EMBL" id="BBIO01000006">
    <property type="protein sequence ID" value="GAK45001.1"/>
    <property type="molecule type" value="Genomic_DNA"/>
</dbReference>
<dbReference type="PIRSF" id="PIRSF012608">
    <property type="entry name" value="UCP012608"/>
    <property type="match status" value="1"/>
</dbReference>
<dbReference type="AlphaFoldDB" id="A0A081BAD3"/>
<keyword evidence="2" id="KW-1185">Reference proteome</keyword>
<accession>A0A081BAD3</accession>
<dbReference type="STRING" id="1333998.M2A_1500"/>
<gene>
    <name evidence="1" type="ORF">M2A_1500</name>
</gene>
<name>A0A081BAD3_9HYPH</name>
<evidence type="ECO:0000313" key="1">
    <source>
        <dbReference type="EMBL" id="GAK45001.1"/>
    </source>
</evidence>
<comment type="caution">
    <text evidence="1">The sequence shown here is derived from an EMBL/GenBank/DDBJ whole genome shotgun (WGS) entry which is preliminary data.</text>
</comment>
<dbReference type="InterPro" id="IPR011200">
    <property type="entry name" value="UCP012608"/>
</dbReference>
<protein>
    <submittedName>
        <fullName evidence="1">Conserved protein</fullName>
    </submittedName>
</protein>
<organism evidence="1 2">
    <name type="scientific">Tepidicaulis marinus</name>
    <dbReference type="NCBI Taxonomy" id="1333998"/>
    <lineage>
        <taxon>Bacteria</taxon>
        <taxon>Pseudomonadati</taxon>
        <taxon>Pseudomonadota</taxon>
        <taxon>Alphaproteobacteria</taxon>
        <taxon>Hyphomicrobiales</taxon>
        <taxon>Parvibaculaceae</taxon>
        <taxon>Tepidicaulis</taxon>
    </lineage>
</organism>
<dbReference type="Pfam" id="PF10094">
    <property type="entry name" value="DUF2332"/>
    <property type="match status" value="1"/>
</dbReference>
<dbReference type="eggNOG" id="COG4427">
    <property type="taxonomic scope" value="Bacteria"/>
</dbReference>
<dbReference type="RefSeq" id="WP_045445227.1">
    <property type="nucleotide sequence ID" value="NZ_BBIO01000006.1"/>
</dbReference>
<reference evidence="1 2" key="1">
    <citation type="submission" date="2014-07" db="EMBL/GenBank/DDBJ databases">
        <title>Tepidicaulis marinum gen. nov., sp. nov., a novel marine bacterium denitrifying nitrate to nitrous oxide strictly under microaerobic conditions.</title>
        <authorList>
            <person name="Takeuchi M."/>
            <person name="Yamagishi T."/>
            <person name="Kamagata Y."/>
            <person name="Oshima K."/>
            <person name="Hattori M."/>
            <person name="Katayama T."/>
            <person name="Hanada S."/>
            <person name="Tamaki H."/>
            <person name="Marumo K."/>
            <person name="Maeda H."/>
            <person name="Nedachi M."/>
            <person name="Iwasaki W."/>
            <person name="Suwa Y."/>
            <person name="Sakata S."/>
        </authorList>
    </citation>
    <scope>NUCLEOTIDE SEQUENCE [LARGE SCALE GENOMIC DNA]</scope>
    <source>
        <strain evidence="1 2">MA2</strain>
    </source>
</reference>
<proteinExistence type="predicted"/>
<sequence length="363" mass="39443">MSTALETNKNKERLSVPEHFAKQAAACEALGSPFTGRVCRLLPSLLSRKSAFGTKVLGWSAEEGRDPAADALALRAAGAFHALRRAGSAVLQEVYPPKSADDAALKSALEAAIEAEDAFLTAWLESAPQTNEVSRSSALLGGALHIAEKTRLPLDIYEIGASASLNLSFDRYAYELETPEGMHRRDGALPVTITSRWEGPLPPLGAPLKIGARRGCDLNPLPASDVKARERLLSYIWPDQTARLARIEAALKATAEAGLEADRADAAAWIAEYFSTPGESGRVRLLFHTIVWQYLPQKTKAEIEKIMKGAAEQTSNDAPLAWFSMEADAKDASSAALRLRLWPQGTDTEIGRADFHGRWVRWN</sequence>